<dbReference type="EMBL" id="SPHZ02000003">
    <property type="protein sequence ID" value="KAF0925603.1"/>
    <property type="molecule type" value="Genomic_DNA"/>
</dbReference>
<name>A0A6G1EM60_9ORYZ</name>
<dbReference type="SUPFAM" id="SSF51306">
    <property type="entry name" value="LexA/Signal peptidase"/>
    <property type="match status" value="1"/>
</dbReference>
<dbReference type="InterPro" id="IPR000223">
    <property type="entry name" value="Pept_S26A_signal_pept_1"/>
</dbReference>
<dbReference type="GO" id="GO:0004252">
    <property type="term" value="F:serine-type endopeptidase activity"/>
    <property type="evidence" value="ECO:0007669"/>
    <property type="project" value="TreeGrafter"/>
</dbReference>
<keyword evidence="2" id="KW-1185">Reference proteome</keyword>
<accession>A0A6G1EM60</accession>
<evidence type="ECO:0000313" key="1">
    <source>
        <dbReference type="EMBL" id="KAF0925603.1"/>
    </source>
</evidence>
<proteinExistence type="predicted"/>
<reference evidence="1 2" key="1">
    <citation type="submission" date="2019-11" db="EMBL/GenBank/DDBJ databases">
        <title>Whole genome sequence of Oryza granulata.</title>
        <authorList>
            <person name="Li W."/>
        </authorList>
    </citation>
    <scope>NUCLEOTIDE SEQUENCE [LARGE SCALE GENOMIC DNA]</scope>
    <source>
        <strain evidence="2">cv. Menghai</strain>
        <tissue evidence="1">Leaf</tissue>
    </source>
</reference>
<dbReference type="GO" id="GO:0009535">
    <property type="term" value="C:chloroplast thylakoid membrane"/>
    <property type="evidence" value="ECO:0007669"/>
    <property type="project" value="TreeGrafter"/>
</dbReference>
<dbReference type="GO" id="GO:0010027">
    <property type="term" value="P:thylakoid membrane organization"/>
    <property type="evidence" value="ECO:0007669"/>
    <property type="project" value="TreeGrafter"/>
</dbReference>
<dbReference type="Gene3D" id="2.10.109.10">
    <property type="entry name" value="Umud Fragment, subunit A"/>
    <property type="match status" value="1"/>
</dbReference>
<dbReference type="GO" id="GO:0006465">
    <property type="term" value="P:signal peptide processing"/>
    <property type="evidence" value="ECO:0007669"/>
    <property type="project" value="TreeGrafter"/>
</dbReference>
<dbReference type="Proteomes" id="UP000479710">
    <property type="component" value="Unassembled WGS sequence"/>
</dbReference>
<dbReference type="InterPro" id="IPR036286">
    <property type="entry name" value="LexA/Signal_pep-like_sf"/>
</dbReference>
<dbReference type="PANTHER" id="PTHR43390">
    <property type="entry name" value="SIGNAL PEPTIDASE I"/>
    <property type="match status" value="1"/>
</dbReference>
<gene>
    <name evidence="1" type="ORF">E2562_017187</name>
</gene>
<dbReference type="PANTHER" id="PTHR43390:SF2">
    <property type="entry name" value="THYLAKOIDAL PROCESSING PEPTIDASE 2, CHLOROPLASTIC-RELATED"/>
    <property type="match status" value="1"/>
</dbReference>
<organism evidence="1 2">
    <name type="scientific">Oryza meyeriana var. granulata</name>
    <dbReference type="NCBI Taxonomy" id="110450"/>
    <lineage>
        <taxon>Eukaryota</taxon>
        <taxon>Viridiplantae</taxon>
        <taxon>Streptophyta</taxon>
        <taxon>Embryophyta</taxon>
        <taxon>Tracheophyta</taxon>
        <taxon>Spermatophyta</taxon>
        <taxon>Magnoliopsida</taxon>
        <taxon>Liliopsida</taxon>
        <taxon>Poales</taxon>
        <taxon>Poaceae</taxon>
        <taxon>BOP clade</taxon>
        <taxon>Oryzoideae</taxon>
        <taxon>Oryzeae</taxon>
        <taxon>Oryzinae</taxon>
        <taxon>Oryza</taxon>
        <taxon>Oryza meyeriana</taxon>
    </lineage>
</organism>
<protein>
    <submittedName>
        <fullName evidence="1">Uncharacterized protein</fullName>
    </submittedName>
</protein>
<dbReference type="OrthoDB" id="308440at2759"/>
<dbReference type="AlphaFoldDB" id="A0A6G1EM60"/>
<comment type="caution">
    <text evidence="1">The sequence shown here is derived from an EMBL/GenBank/DDBJ whole genome shotgun (WGS) entry which is preliminary data.</text>
</comment>
<sequence>MAIRITMSYSGYVAQNLASSFGLRCTAAASGAAPGAGACFFQDALSRPFCLFASSRRTEYHHGADDHNHSKPKAKALPAIVALTVVLNEGAGLGLQGDVFIKRVVAKGRDTVEVRDGKLLVNGIFQDEEFVLEPLNYGTIAITWAEARASH</sequence>
<evidence type="ECO:0000313" key="2">
    <source>
        <dbReference type="Proteomes" id="UP000479710"/>
    </source>
</evidence>